<dbReference type="Pfam" id="PF20684">
    <property type="entry name" value="Fung_rhodopsin"/>
    <property type="match status" value="1"/>
</dbReference>
<keyword evidence="2 6" id="KW-0812">Transmembrane</keyword>
<evidence type="ECO:0000256" key="3">
    <source>
        <dbReference type="ARBA" id="ARBA00022989"/>
    </source>
</evidence>
<dbReference type="OrthoDB" id="3903189at2759"/>
<evidence type="ECO:0000256" key="1">
    <source>
        <dbReference type="ARBA" id="ARBA00004141"/>
    </source>
</evidence>
<dbReference type="Proteomes" id="UP000327118">
    <property type="component" value="Unassembled WGS sequence"/>
</dbReference>
<evidence type="ECO:0000259" key="7">
    <source>
        <dbReference type="Pfam" id="PF20684"/>
    </source>
</evidence>
<comment type="subcellular location">
    <subcellularLocation>
        <location evidence="1">Membrane</location>
        <topology evidence="1">Multi-pass membrane protein</topology>
    </subcellularLocation>
</comment>
<organism evidence="8 9">
    <name type="scientific">Aspergillus coremiiformis</name>
    <dbReference type="NCBI Taxonomy" id="138285"/>
    <lineage>
        <taxon>Eukaryota</taxon>
        <taxon>Fungi</taxon>
        <taxon>Dikarya</taxon>
        <taxon>Ascomycota</taxon>
        <taxon>Pezizomycotina</taxon>
        <taxon>Eurotiomycetes</taxon>
        <taxon>Eurotiomycetidae</taxon>
        <taxon>Eurotiales</taxon>
        <taxon>Aspergillaceae</taxon>
        <taxon>Aspergillus</taxon>
        <taxon>Aspergillus subgen. Circumdati</taxon>
    </lineage>
</organism>
<keyword evidence="9" id="KW-1185">Reference proteome</keyword>
<proteinExistence type="inferred from homology"/>
<evidence type="ECO:0000256" key="6">
    <source>
        <dbReference type="SAM" id="Phobius"/>
    </source>
</evidence>
<dbReference type="GO" id="GO:0016020">
    <property type="term" value="C:membrane"/>
    <property type="evidence" value="ECO:0007669"/>
    <property type="project" value="UniProtKB-SubCell"/>
</dbReference>
<dbReference type="EMBL" id="ML739097">
    <property type="protein sequence ID" value="KAE8353470.1"/>
    <property type="molecule type" value="Genomic_DNA"/>
</dbReference>
<reference evidence="9" key="1">
    <citation type="submission" date="2019-04" db="EMBL/GenBank/DDBJ databases">
        <title>Friends and foes A comparative genomics studyof 23 Aspergillus species from section Flavi.</title>
        <authorList>
            <consortium name="DOE Joint Genome Institute"/>
            <person name="Kjaerbolling I."/>
            <person name="Vesth T."/>
            <person name="Frisvad J.C."/>
            <person name="Nybo J.L."/>
            <person name="Theobald S."/>
            <person name="Kildgaard S."/>
            <person name="Isbrandt T."/>
            <person name="Kuo A."/>
            <person name="Sato A."/>
            <person name="Lyhne E.K."/>
            <person name="Kogle M.E."/>
            <person name="Wiebenga A."/>
            <person name="Kun R.S."/>
            <person name="Lubbers R.J."/>
            <person name="Makela M.R."/>
            <person name="Barry K."/>
            <person name="Chovatia M."/>
            <person name="Clum A."/>
            <person name="Daum C."/>
            <person name="Haridas S."/>
            <person name="He G."/>
            <person name="LaButti K."/>
            <person name="Lipzen A."/>
            <person name="Mondo S."/>
            <person name="Riley R."/>
            <person name="Salamov A."/>
            <person name="Simmons B.A."/>
            <person name="Magnuson J.K."/>
            <person name="Henrissat B."/>
            <person name="Mortensen U.H."/>
            <person name="Larsen T.O."/>
            <person name="Devries R.P."/>
            <person name="Grigoriev I.V."/>
            <person name="Machida M."/>
            <person name="Baker S.E."/>
            <person name="Andersen M.R."/>
        </authorList>
    </citation>
    <scope>NUCLEOTIDE SEQUENCE [LARGE SCALE GENOMIC DNA]</scope>
    <source>
        <strain evidence="9">CBS 553.77</strain>
    </source>
</reference>
<feature type="transmembrane region" description="Helical" evidence="6">
    <location>
        <begin position="105"/>
        <end position="124"/>
    </location>
</feature>
<dbReference type="PANTHER" id="PTHR33048">
    <property type="entry name" value="PTH11-LIKE INTEGRAL MEMBRANE PROTEIN (AFU_ORTHOLOGUE AFUA_5G11245)"/>
    <property type="match status" value="1"/>
</dbReference>
<comment type="similarity">
    <text evidence="5">Belongs to the SAT4 family.</text>
</comment>
<name>A0A5N6ZBP4_9EURO</name>
<feature type="domain" description="Rhodopsin" evidence="7">
    <location>
        <begin position="39"/>
        <end position="226"/>
    </location>
</feature>
<keyword evidence="3 6" id="KW-1133">Transmembrane helix</keyword>
<evidence type="ECO:0000313" key="8">
    <source>
        <dbReference type="EMBL" id="KAE8353470.1"/>
    </source>
</evidence>
<gene>
    <name evidence="8" type="ORF">BDV28DRAFT_164924</name>
</gene>
<keyword evidence="4 6" id="KW-0472">Membrane</keyword>
<dbReference type="InterPro" id="IPR049326">
    <property type="entry name" value="Rhodopsin_dom_fungi"/>
</dbReference>
<accession>A0A5N6ZBP4</accession>
<feature type="transmembrane region" description="Helical" evidence="6">
    <location>
        <begin position="136"/>
        <end position="157"/>
    </location>
</feature>
<evidence type="ECO:0000313" key="9">
    <source>
        <dbReference type="Proteomes" id="UP000327118"/>
    </source>
</evidence>
<dbReference type="PANTHER" id="PTHR33048:SF47">
    <property type="entry name" value="INTEGRAL MEMBRANE PROTEIN-RELATED"/>
    <property type="match status" value="1"/>
</dbReference>
<sequence>MDPFSRSLTIESWTLYVIGKVAIYRRITYLVASRRIAQKSWKKLQIDDYLMMVTLVTFTGVIVCVNETAEHGSNYIPLDKATALTPEQHEDAIYGSKMTFIMEQFTLASLWLVKACLLSIYNRLTLGLREHLAVKVLAVYVATTFVIIELLLLLVWCGPPVTMYWEVPARDSQCATYYHHLILTSTFNISSDLMMLCIPIPLIIRSRISLQRKFILCGVFSLGLVVRWYVAEVSTAVYVANVPLLWPLLREVFNLSSFVSSYGRQGASERFTPRNRLSWFRSRLSRMDDSTEMIVPPPQSDLEKGVARPFDRGLELSPIPARHYQATVTTEDRDQPVKEPLSPRTIDSQSGIFRTVELMQSREVVLLHPS</sequence>
<protein>
    <recommendedName>
        <fullName evidence="7">Rhodopsin domain-containing protein</fullName>
    </recommendedName>
</protein>
<evidence type="ECO:0000256" key="4">
    <source>
        <dbReference type="ARBA" id="ARBA00023136"/>
    </source>
</evidence>
<dbReference type="InterPro" id="IPR052337">
    <property type="entry name" value="SAT4-like"/>
</dbReference>
<feature type="transmembrane region" description="Helical" evidence="6">
    <location>
        <begin position="177"/>
        <end position="202"/>
    </location>
</feature>
<evidence type="ECO:0000256" key="2">
    <source>
        <dbReference type="ARBA" id="ARBA00022692"/>
    </source>
</evidence>
<evidence type="ECO:0000256" key="5">
    <source>
        <dbReference type="ARBA" id="ARBA00038359"/>
    </source>
</evidence>
<feature type="transmembrane region" description="Helical" evidence="6">
    <location>
        <begin position="49"/>
        <end position="69"/>
    </location>
</feature>
<dbReference type="AlphaFoldDB" id="A0A5N6ZBP4"/>